<keyword evidence="3" id="KW-1185">Reference proteome</keyword>
<evidence type="ECO:0000256" key="1">
    <source>
        <dbReference type="SAM" id="MobiDB-lite"/>
    </source>
</evidence>
<sequence>MTDSSQHCPTFPRSNRSLYYCSHGKIRTNSKKPRGGLTTHGAPGQ</sequence>
<accession>A0ABN9AGH4</accession>
<evidence type="ECO:0000313" key="3">
    <source>
        <dbReference type="Proteomes" id="UP001162483"/>
    </source>
</evidence>
<feature type="region of interest" description="Disordered" evidence="1">
    <location>
        <begin position="25"/>
        <end position="45"/>
    </location>
</feature>
<dbReference type="Proteomes" id="UP001162483">
    <property type="component" value="Unassembled WGS sequence"/>
</dbReference>
<protein>
    <submittedName>
        <fullName evidence="2">Uncharacterized protein</fullName>
    </submittedName>
</protein>
<proteinExistence type="predicted"/>
<dbReference type="EMBL" id="CATNWA010000243">
    <property type="protein sequence ID" value="CAI9535111.1"/>
    <property type="molecule type" value="Genomic_DNA"/>
</dbReference>
<name>A0ABN9AGH4_9NEOB</name>
<gene>
    <name evidence="2" type="ORF">SPARVUS_LOCUS797695</name>
</gene>
<comment type="caution">
    <text evidence="2">The sequence shown here is derived from an EMBL/GenBank/DDBJ whole genome shotgun (WGS) entry which is preliminary data.</text>
</comment>
<evidence type="ECO:0000313" key="2">
    <source>
        <dbReference type="EMBL" id="CAI9535111.1"/>
    </source>
</evidence>
<reference evidence="2" key="1">
    <citation type="submission" date="2023-05" db="EMBL/GenBank/DDBJ databases">
        <authorList>
            <person name="Stuckert A."/>
        </authorList>
    </citation>
    <scope>NUCLEOTIDE SEQUENCE</scope>
</reference>
<organism evidence="2 3">
    <name type="scientific">Staurois parvus</name>
    <dbReference type="NCBI Taxonomy" id="386267"/>
    <lineage>
        <taxon>Eukaryota</taxon>
        <taxon>Metazoa</taxon>
        <taxon>Chordata</taxon>
        <taxon>Craniata</taxon>
        <taxon>Vertebrata</taxon>
        <taxon>Euteleostomi</taxon>
        <taxon>Amphibia</taxon>
        <taxon>Batrachia</taxon>
        <taxon>Anura</taxon>
        <taxon>Neobatrachia</taxon>
        <taxon>Ranoidea</taxon>
        <taxon>Ranidae</taxon>
        <taxon>Staurois</taxon>
    </lineage>
</organism>
<feature type="compositionally biased region" description="Basic residues" evidence="1">
    <location>
        <begin position="25"/>
        <end position="34"/>
    </location>
</feature>